<dbReference type="InterPro" id="IPR023885">
    <property type="entry name" value="4Fe4S-binding_SPASM_dom"/>
</dbReference>
<dbReference type="GO" id="GO:0046872">
    <property type="term" value="F:metal ion binding"/>
    <property type="evidence" value="ECO:0007669"/>
    <property type="project" value="UniProtKB-KW"/>
</dbReference>
<evidence type="ECO:0000256" key="2">
    <source>
        <dbReference type="ARBA" id="ARBA00022723"/>
    </source>
</evidence>
<protein>
    <recommendedName>
        <fullName evidence="5">4Fe4S-binding SPASM domain-containing protein</fullName>
    </recommendedName>
</protein>
<dbReference type="CDD" id="cd21109">
    <property type="entry name" value="SPASM"/>
    <property type="match status" value="1"/>
</dbReference>
<dbReference type="PANTHER" id="PTHR11228">
    <property type="entry name" value="RADICAL SAM DOMAIN PROTEIN"/>
    <property type="match status" value="1"/>
</dbReference>
<dbReference type="AlphaFoldDB" id="A0A367ZR31"/>
<keyword evidence="3" id="KW-0408">Iron</keyword>
<dbReference type="Pfam" id="PF13186">
    <property type="entry name" value="SPASM"/>
    <property type="match status" value="1"/>
</dbReference>
<comment type="caution">
    <text evidence="6">The sequence shown here is derived from an EMBL/GenBank/DDBJ whole genome shotgun (WGS) entry which is preliminary data.</text>
</comment>
<dbReference type="InterPro" id="IPR007197">
    <property type="entry name" value="rSAM"/>
</dbReference>
<dbReference type="EMBL" id="QOQW01000010">
    <property type="protein sequence ID" value="RCK79801.1"/>
    <property type="molecule type" value="Genomic_DNA"/>
</dbReference>
<organism evidence="6 7">
    <name type="scientific">Candidatus Ozemobacter sibiricus</name>
    <dbReference type="NCBI Taxonomy" id="2268124"/>
    <lineage>
        <taxon>Bacteria</taxon>
        <taxon>Candidatus Ozemobacteria</taxon>
        <taxon>Candidatus Ozemobacterales</taxon>
        <taxon>Candidatus Ozemobacteraceae</taxon>
        <taxon>Candidatus Ozemobacter</taxon>
    </lineage>
</organism>
<evidence type="ECO:0000256" key="3">
    <source>
        <dbReference type="ARBA" id="ARBA00023004"/>
    </source>
</evidence>
<keyword evidence="1" id="KW-0949">S-adenosyl-L-methionine</keyword>
<dbReference type="InterPro" id="IPR013785">
    <property type="entry name" value="Aldolase_TIM"/>
</dbReference>
<evidence type="ECO:0000259" key="5">
    <source>
        <dbReference type="Pfam" id="PF13186"/>
    </source>
</evidence>
<dbReference type="PANTHER" id="PTHR11228:SF7">
    <property type="entry name" value="PQQA PEPTIDE CYCLASE"/>
    <property type="match status" value="1"/>
</dbReference>
<evidence type="ECO:0000256" key="4">
    <source>
        <dbReference type="ARBA" id="ARBA00023014"/>
    </source>
</evidence>
<dbReference type="SUPFAM" id="SSF102114">
    <property type="entry name" value="Radical SAM enzymes"/>
    <property type="match status" value="1"/>
</dbReference>
<keyword evidence="4" id="KW-0411">Iron-sulfur</keyword>
<sequence>MTVGLVIWGDGYRSRWRPLLDLTAPVGAAGPPLAIFKRRFEGIPGVEGPVVLLPDRVEDAPLVEQARGLGLPVETYPWAEVRSLPWWMCPERWGMEDDAGLGSWAGGPLAEVTRRRKWKTLIVVPLTNLLVDRAGLEASLALHRREGFNVTLSFDRLLGANWSIFEAELLQGLQASHPDLMATAGGLVWMLRKPLYSFPIGEFHAPRDRPRLPADLRLVGRRAWLTLERSQGPDFGRREFDYVGWLHRSGWEAHWCDQGPRRVVIEPTNRCAARCVGCPQPVMQRPRGDMAAAAFRQYLEGLGPSFDGRFVFSGMGEPLANPALGEMIEALRGWPTLLCTSLAVPPAESFPWTALTQVRLSVDAVERQGFEVMRPGCDWVAMEKFTAWASERKAAAPDEFPDLGFSFVKHQRNGAAARAFLQYWEKVGTPLFKSHFFRWPLTDPPDKVQWAQILGFSDFLGQVPWLGETRFCPVKRRPCLHALQGLHILWDGTVTACPYDFEGKWPLGHLREQTAAELWAGDRAREFRRRHLALEFPEGSPCGSCQDWYHRA</sequence>
<reference evidence="6 7" key="1">
    <citation type="submission" date="2018-05" db="EMBL/GenBank/DDBJ databases">
        <title>A metagenomic window into the 2 km-deep terrestrial subsurface aquifer revealed taxonomically and functionally diverse microbial community comprising novel uncultured bacterial lineages.</title>
        <authorList>
            <person name="Kadnikov V.V."/>
            <person name="Mardanov A.V."/>
            <person name="Beletsky A.V."/>
            <person name="Banks D."/>
            <person name="Pimenov N.V."/>
            <person name="Frank Y.A."/>
            <person name="Karnachuk O.V."/>
            <person name="Ravin N.V."/>
        </authorList>
    </citation>
    <scope>NUCLEOTIDE SEQUENCE [LARGE SCALE GENOMIC DNA]</scope>
    <source>
        <strain evidence="6">BY5</strain>
    </source>
</reference>
<dbReference type="GO" id="GO:0003824">
    <property type="term" value="F:catalytic activity"/>
    <property type="evidence" value="ECO:0007669"/>
    <property type="project" value="InterPro"/>
</dbReference>
<keyword evidence="2" id="KW-0479">Metal-binding</keyword>
<proteinExistence type="predicted"/>
<evidence type="ECO:0000313" key="6">
    <source>
        <dbReference type="EMBL" id="RCK79801.1"/>
    </source>
</evidence>
<accession>A0A367ZR31</accession>
<dbReference type="Gene3D" id="3.20.20.70">
    <property type="entry name" value="Aldolase class I"/>
    <property type="match status" value="1"/>
</dbReference>
<evidence type="ECO:0000313" key="7">
    <source>
        <dbReference type="Proteomes" id="UP000252355"/>
    </source>
</evidence>
<evidence type="ECO:0000256" key="1">
    <source>
        <dbReference type="ARBA" id="ARBA00022691"/>
    </source>
</evidence>
<dbReference type="GO" id="GO:0051536">
    <property type="term" value="F:iron-sulfur cluster binding"/>
    <property type="evidence" value="ECO:0007669"/>
    <property type="project" value="UniProtKB-KW"/>
</dbReference>
<dbReference type="Proteomes" id="UP000252355">
    <property type="component" value="Unassembled WGS sequence"/>
</dbReference>
<dbReference type="CDD" id="cd01335">
    <property type="entry name" value="Radical_SAM"/>
    <property type="match status" value="1"/>
</dbReference>
<gene>
    <name evidence="6" type="ORF">OZSIB_3955</name>
</gene>
<dbReference type="SFLD" id="SFLDS00029">
    <property type="entry name" value="Radical_SAM"/>
    <property type="match status" value="1"/>
</dbReference>
<dbReference type="InterPro" id="IPR058240">
    <property type="entry name" value="rSAM_sf"/>
</dbReference>
<dbReference type="InterPro" id="IPR050377">
    <property type="entry name" value="Radical_SAM_PqqE_MftC-like"/>
</dbReference>
<name>A0A367ZR31_9BACT</name>
<feature type="domain" description="4Fe4S-binding SPASM" evidence="5">
    <location>
        <begin position="479"/>
        <end position="546"/>
    </location>
</feature>